<dbReference type="Pfam" id="PF02635">
    <property type="entry name" value="DsrE"/>
    <property type="match status" value="1"/>
</dbReference>
<dbReference type="SUPFAM" id="SSF64307">
    <property type="entry name" value="SirA-like"/>
    <property type="match status" value="1"/>
</dbReference>
<evidence type="ECO:0000259" key="1">
    <source>
        <dbReference type="PROSITE" id="PS01148"/>
    </source>
</evidence>
<feature type="domain" description="UPF0033" evidence="1">
    <location>
        <begin position="5"/>
        <end position="29"/>
    </location>
</feature>
<dbReference type="InterPro" id="IPR003787">
    <property type="entry name" value="Sulphur_relay_DsrE/F-like"/>
</dbReference>
<organism evidence="2 3">
    <name type="scientific">Candidatus Blautia merdavium</name>
    <dbReference type="NCBI Taxonomy" id="2838494"/>
    <lineage>
        <taxon>Bacteria</taxon>
        <taxon>Bacillati</taxon>
        <taxon>Bacillota</taxon>
        <taxon>Clostridia</taxon>
        <taxon>Lachnospirales</taxon>
        <taxon>Lachnospiraceae</taxon>
        <taxon>Blautia</taxon>
    </lineage>
</organism>
<dbReference type="EMBL" id="DWVZ01000087">
    <property type="protein sequence ID" value="HJC63301.1"/>
    <property type="molecule type" value="Genomic_DNA"/>
</dbReference>
<protein>
    <submittedName>
        <fullName evidence="2">Sulfurtransferase-like selenium metabolism protein YedF</fullName>
    </submittedName>
</protein>
<reference evidence="2" key="2">
    <citation type="submission" date="2021-04" db="EMBL/GenBank/DDBJ databases">
        <authorList>
            <person name="Gilroy R."/>
        </authorList>
    </citation>
    <scope>NUCLEOTIDE SEQUENCE</scope>
    <source>
        <strain evidence="2">ChiBcec2-3848</strain>
    </source>
</reference>
<dbReference type="PROSITE" id="PS01148">
    <property type="entry name" value="UPF0033"/>
    <property type="match status" value="1"/>
</dbReference>
<dbReference type="Pfam" id="PF01206">
    <property type="entry name" value="TusA"/>
    <property type="match status" value="1"/>
</dbReference>
<gene>
    <name evidence="2" type="primary">yedF</name>
    <name evidence="2" type="ORF">H9753_06760</name>
</gene>
<reference evidence="2" key="1">
    <citation type="journal article" date="2021" name="PeerJ">
        <title>Extensive microbial diversity within the chicken gut microbiome revealed by metagenomics and culture.</title>
        <authorList>
            <person name="Gilroy R."/>
            <person name="Ravi A."/>
            <person name="Getino M."/>
            <person name="Pursley I."/>
            <person name="Horton D.L."/>
            <person name="Alikhan N.F."/>
            <person name="Baker D."/>
            <person name="Gharbi K."/>
            <person name="Hall N."/>
            <person name="Watson M."/>
            <person name="Adriaenssens E.M."/>
            <person name="Foster-Nyarko E."/>
            <person name="Jarju S."/>
            <person name="Secka A."/>
            <person name="Antonio M."/>
            <person name="Oren A."/>
            <person name="Chaudhuri R.R."/>
            <person name="La Ragione R."/>
            <person name="Hildebrand F."/>
            <person name="Pallen M.J."/>
        </authorList>
    </citation>
    <scope>NUCLEOTIDE SEQUENCE</scope>
    <source>
        <strain evidence="2">ChiBcec2-3848</strain>
    </source>
</reference>
<dbReference type="SUPFAM" id="SSF75169">
    <property type="entry name" value="DsrEFH-like"/>
    <property type="match status" value="1"/>
</dbReference>
<sequence>MEKRIDARGLACPKPVILAKKAAEECQKGDVVIVDVDNEIAAANLRKLAASIHGEYAVKQLTQKHYEIRILLSEEGGKAAGETAENLDLLSCQVPQKKETTVVVISSEKMGEGDETLGKMLMKSFLYALTQLDKLPDTILFYNGGAHLICEDSPALEDIRALESAGVEILTCGTCLNHYKIADRLAVGTATNMYAIADIQMKADKIIQP</sequence>
<dbReference type="InterPro" id="IPR001455">
    <property type="entry name" value="TusA-like"/>
</dbReference>
<dbReference type="Proteomes" id="UP000823886">
    <property type="component" value="Unassembled WGS sequence"/>
</dbReference>
<dbReference type="InterPro" id="IPR027396">
    <property type="entry name" value="DsrEFH-like"/>
</dbReference>
<comment type="caution">
    <text evidence="2">The sequence shown here is derived from an EMBL/GenBank/DDBJ whole genome shotgun (WGS) entry which is preliminary data.</text>
</comment>
<dbReference type="InterPro" id="IPR036868">
    <property type="entry name" value="TusA-like_sf"/>
</dbReference>
<evidence type="ECO:0000313" key="2">
    <source>
        <dbReference type="EMBL" id="HJC63301.1"/>
    </source>
</evidence>
<evidence type="ECO:0000313" key="3">
    <source>
        <dbReference type="Proteomes" id="UP000823886"/>
    </source>
</evidence>
<accession>A0A9D2PMP8</accession>
<dbReference type="InterPro" id="IPR019870">
    <property type="entry name" value="Se_metab_YedF"/>
</dbReference>
<dbReference type="NCBIfam" id="TIGR03527">
    <property type="entry name" value="selenium_YedF"/>
    <property type="match status" value="1"/>
</dbReference>
<dbReference type="Gene3D" id="3.30.110.40">
    <property type="entry name" value="TusA-like domain"/>
    <property type="match status" value="1"/>
</dbReference>
<proteinExistence type="predicted"/>
<dbReference type="AlphaFoldDB" id="A0A9D2PMP8"/>
<name>A0A9D2PMP8_9FIRM</name>